<accession>A0ABV6QNB9</accession>
<evidence type="ECO:0000259" key="1">
    <source>
        <dbReference type="Pfam" id="PF10686"/>
    </source>
</evidence>
<evidence type="ECO:0000313" key="3">
    <source>
        <dbReference type="Proteomes" id="UP001589890"/>
    </source>
</evidence>
<evidence type="ECO:0000313" key="2">
    <source>
        <dbReference type="EMBL" id="MFC0626141.1"/>
    </source>
</evidence>
<dbReference type="Pfam" id="PF10686">
    <property type="entry name" value="YAcAr"/>
    <property type="match status" value="1"/>
</dbReference>
<sequence>MKRVIVTGPRDWTDVIAVHRELDMLLFGVICQKFTAVTGDATGVDAITKAWARLRGLEHEELAADWAKYGNGAGPVRNKAMVARGANLCQAFIAPCLSKKCRLQKPHGTHGTADCIKQAEKAGIPVRRYTA</sequence>
<keyword evidence="3" id="KW-1185">Reference proteome</keyword>
<comment type="caution">
    <text evidence="2">The sequence shown here is derived from an EMBL/GenBank/DDBJ whole genome shotgun (WGS) entry which is preliminary data.</text>
</comment>
<protein>
    <submittedName>
        <fullName evidence="2">SLOG family protein</fullName>
    </submittedName>
</protein>
<dbReference type="RefSeq" id="WP_380049290.1">
    <property type="nucleotide sequence ID" value="NZ_JBHLTC010000022.1"/>
</dbReference>
<name>A0ABV6QNB9_9ACTN</name>
<dbReference type="EMBL" id="JBHLTC010000022">
    <property type="protein sequence ID" value="MFC0626141.1"/>
    <property type="molecule type" value="Genomic_DNA"/>
</dbReference>
<organism evidence="2 3">
    <name type="scientific">Kribbella deserti</name>
    <dbReference type="NCBI Taxonomy" id="1926257"/>
    <lineage>
        <taxon>Bacteria</taxon>
        <taxon>Bacillati</taxon>
        <taxon>Actinomycetota</taxon>
        <taxon>Actinomycetes</taxon>
        <taxon>Propionibacteriales</taxon>
        <taxon>Kribbellaceae</taxon>
        <taxon>Kribbella</taxon>
    </lineage>
</organism>
<dbReference type="Proteomes" id="UP001589890">
    <property type="component" value="Unassembled WGS sequence"/>
</dbReference>
<reference evidence="2 3" key="1">
    <citation type="submission" date="2024-09" db="EMBL/GenBank/DDBJ databases">
        <authorList>
            <person name="Sun Q."/>
            <person name="Mori K."/>
        </authorList>
    </citation>
    <scope>NUCLEOTIDE SEQUENCE [LARGE SCALE GENOMIC DNA]</scope>
    <source>
        <strain evidence="2 3">CGMCC 1.15906</strain>
    </source>
</reference>
<proteinExistence type="predicted"/>
<feature type="domain" description="YspA cpYpsA-related SLOG" evidence="1">
    <location>
        <begin position="3"/>
        <end position="69"/>
    </location>
</feature>
<gene>
    <name evidence="2" type="ORF">ACFFGN_18835</name>
</gene>
<dbReference type="InterPro" id="IPR019627">
    <property type="entry name" value="YAcAr"/>
</dbReference>